<feature type="compositionally biased region" description="Acidic residues" evidence="1">
    <location>
        <begin position="226"/>
        <end position="245"/>
    </location>
</feature>
<dbReference type="VEuPathDB" id="FungiDB:DFL_001397"/>
<dbReference type="PANTHER" id="PTHR37015">
    <property type="entry name" value="REVERSE TRANSCRIPTASE DOMAIN-CONTAINING PROTEIN"/>
    <property type="match status" value="1"/>
</dbReference>
<dbReference type="OrthoDB" id="74545at2759"/>
<comment type="caution">
    <text evidence="2">The sequence shown here is derived from an EMBL/GenBank/DDBJ whole genome shotgun (WGS) entry which is preliminary data.</text>
</comment>
<feature type="region of interest" description="Disordered" evidence="1">
    <location>
        <begin position="137"/>
        <end position="172"/>
    </location>
</feature>
<keyword evidence="3" id="KW-1185">Reference proteome</keyword>
<evidence type="ECO:0000313" key="2">
    <source>
        <dbReference type="EMBL" id="RVD90432.1"/>
    </source>
</evidence>
<sequence length="986" mass="112845">MDNTKPSTDVNAITDTRNLVTAVKLKELHAKKQERESHFLPILARVEAAKSEKEKLQILVEESKKKDSDRYGCIFEHYASASDLLAMSEHDPTLSDEVFKPQRVLAEETIRRHLRKAQYTSLFASIFGEWMDFEGKANARDDDDDDEKDDIKTPKSDDESTFNLSSDGMGRPEKYAQKAELQSIIFEPDPKAKPEEYAEYLGDLFKKAEEDAKTQKKKKRPSGGSDDGEDEDDDGSSSSADDDENYLQGWGDEIPTLKKLRNTIGRFSGSFRKHDIMSTTEVKQSIHGLVSGELLTDAKKAACKEILLSSVILDEIAMVLTLRLREIENWKYSDESVQLNFRRHLNGKYRCYADESLLDAIFLQWIGVKWGIELRRVLQIVHGSPVWLRPTDPIDEARQEVRSTFLPQEPPKKSPTSIAIHEKTFMKEFFLTLLPESLYDFRTYNEDGEESDQTKQDNEKIRRARNEELKQMLLQRLLIDRQYAEAVNPGKPFTVVQIDAYRFAQSQSHEIILTLMEYLGVTKHWLAFFETFLKLPARFEPGGEVRVSKRGVPISHPLGLVFGEVQLFLMEFAINRATGGKLEIFRMHDDFWWWSTSESLCETAWSTIKQYSALTGTDWNLSKSGCVRISSSSSSSSSSPPTPPPTSTLPTGPISWGFITLNPSGLWTINQDSVKAHTAELRHQLSLQKSILGIITAYNRYLKFFVRNFATPARAFGRQHVEQILSTLHAINMSLFPSHDGDILSYLTSLITTRFPSSIPPSGILPAWFHIPLQNGGLGLRNPLFDILPILNSYKLEEQNWERSGKHTPHTFKQCLRKDKTEYARLRDQWLKSPNPPKVSWTHDIPDAWFDNLQGWLDSQSAARDSHSLRRKTPHPFLTFEEFILGRRGKFGYWGDVWSGLSQTPTASNRFGFPDRITKGLASLHYSPVEWLKSDYPKNTVYWKSWLLTYGESVLDCFGEFRVSDEGRLPVAMIDIYTNLKTKWDQ</sequence>
<dbReference type="Proteomes" id="UP000283090">
    <property type="component" value="Unassembled WGS sequence"/>
</dbReference>
<feature type="compositionally biased region" description="Basic and acidic residues" evidence="1">
    <location>
        <begin position="149"/>
        <end position="158"/>
    </location>
</feature>
<evidence type="ECO:0000256" key="1">
    <source>
        <dbReference type="SAM" id="MobiDB-lite"/>
    </source>
</evidence>
<dbReference type="AlphaFoldDB" id="A0A437AH00"/>
<dbReference type="RefSeq" id="XP_067495976.1">
    <property type="nucleotide sequence ID" value="XM_067630011.1"/>
</dbReference>
<proteinExistence type="predicted"/>
<feature type="region of interest" description="Disordered" evidence="1">
    <location>
        <begin position="211"/>
        <end position="249"/>
    </location>
</feature>
<name>A0A437AH00_ARTFL</name>
<gene>
    <name evidence="2" type="ORF">DFL_001397</name>
</gene>
<protein>
    <recommendedName>
        <fullName evidence="4">Reverse transcriptase domain-containing protein</fullName>
    </recommendedName>
</protein>
<dbReference type="EMBL" id="SAEB01000001">
    <property type="protein sequence ID" value="RVD90432.1"/>
    <property type="molecule type" value="Genomic_DNA"/>
</dbReference>
<evidence type="ECO:0000313" key="3">
    <source>
        <dbReference type="Proteomes" id="UP000283090"/>
    </source>
</evidence>
<dbReference type="PANTHER" id="PTHR37015:SF2">
    <property type="entry name" value="REVERSE TRANSCRIPTASE DOMAIN-CONTAINING PROTEIN"/>
    <property type="match status" value="1"/>
</dbReference>
<dbReference type="GeneID" id="93583708"/>
<evidence type="ECO:0008006" key="4">
    <source>
        <dbReference type="Google" id="ProtNLM"/>
    </source>
</evidence>
<reference evidence="2 3" key="1">
    <citation type="submission" date="2019-01" db="EMBL/GenBank/DDBJ databases">
        <title>Intercellular communication is required for trap formation in the nematode-trapping fungus Duddingtonia flagrans.</title>
        <authorList>
            <person name="Youssar L."/>
            <person name="Wernet V."/>
            <person name="Hensel N."/>
            <person name="Hildebrandt H.-G."/>
            <person name="Fischer R."/>
        </authorList>
    </citation>
    <scope>NUCLEOTIDE SEQUENCE [LARGE SCALE GENOMIC DNA]</scope>
    <source>
        <strain evidence="2 3">CBS H-5679</strain>
    </source>
</reference>
<organism evidence="2 3">
    <name type="scientific">Arthrobotrys flagrans</name>
    <name type="common">Nematode-trapping fungus</name>
    <name type="synonym">Trichothecium flagrans</name>
    <dbReference type="NCBI Taxonomy" id="97331"/>
    <lineage>
        <taxon>Eukaryota</taxon>
        <taxon>Fungi</taxon>
        <taxon>Dikarya</taxon>
        <taxon>Ascomycota</taxon>
        <taxon>Pezizomycotina</taxon>
        <taxon>Orbiliomycetes</taxon>
        <taxon>Orbiliales</taxon>
        <taxon>Orbiliaceae</taxon>
        <taxon>Arthrobotrys</taxon>
    </lineage>
</organism>
<dbReference type="STRING" id="97331.A0A437AH00"/>
<feature type="region of interest" description="Disordered" evidence="1">
    <location>
        <begin position="632"/>
        <end position="651"/>
    </location>
</feature>
<accession>A0A437AH00</accession>